<keyword evidence="3" id="KW-1185">Reference proteome</keyword>
<dbReference type="InterPro" id="IPR012337">
    <property type="entry name" value="RNaseH-like_sf"/>
</dbReference>
<dbReference type="EMBL" id="JARKIB010000158">
    <property type="protein sequence ID" value="KAJ7730528.1"/>
    <property type="molecule type" value="Genomic_DNA"/>
</dbReference>
<reference evidence="2" key="1">
    <citation type="submission" date="2023-03" db="EMBL/GenBank/DDBJ databases">
        <title>Massive genome expansion in bonnet fungi (Mycena s.s.) driven by repeated elements and novel gene families across ecological guilds.</title>
        <authorList>
            <consortium name="Lawrence Berkeley National Laboratory"/>
            <person name="Harder C.B."/>
            <person name="Miyauchi S."/>
            <person name="Viragh M."/>
            <person name="Kuo A."/>
            <person name="Thoen E."/>
            <person name="Andreopoulos B."/>
            <person name="Lu D."/>
            <person name="Skrede I."/>
            <person name="Drula E."/>
            <person name="Henrissat B."/>
            <person name="Morin E."/>
            <person name="Kohler A."/>
            <person name="Barry K."/>
            <person name="LaButti K."/>
            <person name="Morin E."/>
            <person name="Salamov A."/>
            <person name="Lipzen A."/>
            <person name="Mereny Z."/>
            <person name="Hegedus B."/>
            <person name="Baldrian P."/>
            <person name="Stursova M."/>
            <person name="Weitz H."/>
            <person name="Taylor A."/>
            <person name="Grigoriev I.V."/>
            <person name="Nagy L.G."/>
            <person name="Martin F."/>
            <person name="Kauserud H."/>
        </authorList>
    </citation>
    <scope>NUCLEOTIDE SEQUENCE</scope>
    <source>
        <strain evidence="2">CBHHK182m</strain>
    </source>
</reference>
<sequence>MAENPLWDYFWHGAKQNSSMYMSYCKGCVAVELQKTGATASTLTQDTAAFKAGEIDVKACQAVGNTRGEKHAWIAHILGGKTPCPNASAEARAEATLQKTGSGSGSSQKRQRTEFTPADASEPPPKKKQAQSTLTGLTFRRNNMPFGADEKAAFQKQALRSVVSSGAPLKLFEDPEVKILLGMLRTTAPGVIPTAKVVGGRLLQGELGIKISEGGRGGGGGGTDGWKGNNRESINGLCANVDFKAYLLELINVTAENKDGPSQCDHFAEMIDRVEFKYGCIVIYFTTDADGGSKKGRTILGKKRPWLILPSCWAHQFQLILGDYFKVNDAAAIIAEDATGLIAWINNHSKVRVIFNEAQRTIQVSNGIVKIIILAYLVANITRWTTHYVAFVRLFLLREALEFAVLQNRPAIIAAQVGAATSTEAVRLKEDAERFCGLIRDQTFWEGLETVLGDLEPICLGTNINQKDSTRLDQVLLTIAGIYLRFAEHPEKEVRVSMLKRLEKRWKDCDQSVFLLALILNPFEKLSCFGPNANLNQIKCRNMLLMVYRRVRSRPDNEDTPAQRDVKEKAVSKAFMQYLAGTGDFADLNDWEEMSGNTDLIQVWEALVDSAHLAELSKFAVEILSIVANQAGCERTFSRTKIEQSDRRNRLGLAKIDKRVKIRAELRAEHARQGLVKSREGRKNHKSTAALLSVPRYRDLLEDQDDEDETERGRALVSSAEGWRLQLAEWIADAKSAETAERAEAAERPKWAPITLALLFGGAEKPRARKPSARVMEEEEMLMQALADEEEDAIPDDGAIEVNSDEEYS</sequence>
<accession>A0AAD7HYW6</accession>
<proteinExistence type="predicted"/>
<protein>
    <submittedName>
        <fullName evidence="2">Ribonuclease H-like domain-containing protein</fullName>
    </submittedName>
</protein>
<organism evidence="2 3">
    <name type="scientific">Mycena metata</name>
    <dbReference type="NCBI Taxonomy" id="1033252"/>
    <lineage>
        <taxon>Eukaryota</taxon>
        <taxon>Fungi</taxon>
        <taxon>Dikarya</taxon>
        <taxon>Basidiomycota</taxon>
        <taxon>Agaricomycotina</taxon>
        <taxon>Agaricomycetes</taxon>
        <taxon>Agaricomycetidae</taxon>
        <taxon>Agaricales</taxon>
        <taxon>Marasmiineae</taxon>
        <taxon>Mycenaceae</taxon>
        <taxon>Mycena</taxon>
    </lineage>
</organism>
<dbReference type="Proteomes" id="UP001215598">
    <property type="component" value="Unassembled WGS sequence"/>
</dbReference>
<evidence type="ECO:0000256" key="1">
    <source>
        <dbReference type="SAM" id="MobiDB-lite"/>
    </source>
</evidence>
<name>A0AAD7HYW6_9AGAR</name>
<evidence type="ECO:0000313" key="2">
    <source>
        <dbReference type="EMBL" id="KAJ7730528.1"/>
    </source>
</evidence>
<feature type="region of interest" description="Disordered" evidence="1">
    <location>
        <begin position="89"/>
        <end position="136"/>
    </location>
</feature>
<evidence type="ECO:0000313" key="3">
    <source>
        <dbReference type="Proteomes" id="UP001215598"/>
    </source>
</evidence>
<feature type="region of interest" description="Disordered" evidence="1">
    <location>
        <begin position="787"/>
        <end position="809"/>
    </location>
</feature>
<dbReference type="SUPFAM" id="SSF53098">
    <property type="entry name" value="Ribonuclease H-like"/>
    <property type="match status" value="1"/>
</dbReference>
<dbReference type="AlphaFoldDB" id="A0AAD7HYW6"/>
<gene>
    <name evidence="2" type="ORF">B0H16DRAFT_1329860</name>
</gene>
<comment type="caution">
    <text evidence="2">The sequence shown here is derived from an EMBL/GenBank/DDBJ whole genome shotgun (WGS) entry which is preliminary data.</text>
</comment>